<keyword evidence="3" id="KW-1185">Reference proteome</keyword>
<dbReference type="RefSeq" id="WP_016356280.1">
    <property type="nucleotide sequence ID" value="NC_019425.2"/>
</dbReference>
<proteinExistence type="predicted"/>
<dbReference type="KEGG" id="cml:BN424_99"/>
<protein>
    <submittedName>
        <fullName evidence="2">Uncharacterized protein</fullName>
    </submittedName>
</protein>
<sequence length="370" mass="44291">MQNKYEEFIKKLVSGLNNEDMSKLINNKRIAVTGFPKVTSKNRTFILKMLLQKKNIDTIYELMISKSIFSGKEKISLDDREKLWDIFNRYLAEGSLYEDEAISLFLIDIYQSFGIEEAKEFYYEKEEELEQIKKVFDEVDTNELEFLKASKKLVSLEKEIDEIKYREKQYKKTIKKYESEKKLWIAERKKNNEKFENVNTQLIIQIEKNNEIMSNYESTEKIKKTLEIELRSLNSNVEMLEKILIEKNAVIDKELEIKKNSEHTIKLLSNEIKNIVTTEQEKEKTEYENRILIVGDPKNSTFYENNLFFIFESEELVTLKEEISVNKYKEIWMLEYVLSRPFIKKLKKTEFGIEKKLFNSFLEIMKEIEN</sequence>
<dbReference type="HOGENOM" id="CLU_747395_0_0_9"/>
<keyword evidence="1" id="KW-0175">Coiled coil</keyword>
<evidence type="ECO:0000256" key="1">
    <source>
        <dbReference type="SAM" id="Coils"/>
    </source>
</evidence>
<evidence type="ECO:0000313" key="2">
    <source>
        <dbReference type="EMBL" id="CCO09582.2"/>
    </source>
</evidence>
<dbReference type="EMBL" id="HE999757">
    <property type="protein sequence ID" value="CCO09582.2"/>
    <property type="molecule type" value="Genomic_DNA"/>
</dbReference>
<feature type="coiled-coil region" evidence="1">
    <location>
        <begin position="153"/>
        <end position="180"/>
    </location>
</feature>
<evidence type="ECO:0000313" key="3">
    <source>
        <dbReference type="Proteomes" id="UP000000212"/>
    </source>
</evidence>
<accession>K8E1C4</accession>
<gene>
    <name evidence="2" type="ORF">BN424_99</name>
</gene>
<dbReference type="AlphaFoldDB" id="K8E1C4"/>
<feature type="coiled-coil region" evidence="1">
    <location>
        <begin position="216"/>
        <end position="243"/>
    </location>
</feature>
<name>K8E1C4_CARML</name>
<dbReference type="Proteomes" id="UP000000212">
    <property type="component" value="Chromosome"/>
</dbReference>
<dbReference type="STRING" id="1234679.BN424_99"/>
<organism evidence="2 3">
    <name type="scientific">Carnobacterium maltaromaticum LMA28</name>
    <dbReference type="NCBI Taxonomy" id="1234679"/>
    <lineage>
        <taxon>Bacteria</taxon>
        <taxon>Bacillati</taxon>
        <taxon>Bacillota</taxon>
        <taxon>Bacilli</taxon>
        <taxon>Lactobacillales</taxon>
        <taxon>Carnobacteriaceae</taxon>
        <taxon>Carnobacterium</taxon>
    </lineage>
</organism>
<reference evidence="3" key="1">
    <citation type="journal article" date="2013" name="Genome Announc.">
        <title>Complete Chromosome Sequence of Carnobacterium maltaromaticum LMA 28.</title>
        <authorList>
            <person name="Cailliez-Grimal C."/>
            <person name="Chaillou S."/>
            <person name="Anba-Mondoloni J."/>
            <person name="Loux V."/>
            <person name="Afzal M.I."/>
            <person name="Rahman A."/>
            <person name="Kergourlay G."/>
            <person name="Champomier-Verges M.C."/>
            <person name="Zagorec M."/>
            <person name="Dalgaard P."/>
            <person name="Leisner J.J."/>
            <person name="Prevost H."/>
            <person name="Revol-Junelles A.M."/>
            <person name="Borges F."/>
        </authorList>
    </citation>
    <scope>NUCLEOTIDE SEQUENCE</scope>
    <source>
        <strain evidence="3">LMA28</strain>
    </source>
</reference>